<accession>A0A7W5P730</accession>
<name>A0A7W5P730_9ACTN</name>
<keyword evidence="4" id="KW-1185">Reference proteome</keyword>
<feature type="compositionally biased region" description="Basic and acidic residues" evidence="1">
    <location>
        <begin position="35"/>
        <end position="45"/>
    </location>
</feature>
<dbReference type="Pfam" id="PF03358">
    <property type="entry name" value="FMN_red"/>
    <property type="match status" value="1"/>
</dbReference>
<evidence type="ECO:0000313" key="3">
    <source>
        <dbReference type="EMBL" id="MBB3327155.1"/>
    </source>
</evidence>
<feature type="domain" description="Flavodoxin-like" evidence="2">
    <location>
        <begin position="6"/>
        <end position="163"/>
    </location>
</feature>
<dbReference type="AlphaFoldDB" id="A0A7W5P730"/>
<gene>
    <name evidence="3" type="ORF">FHX39_002099</name>
</gene>
<dbReference type="GO" id="GO:0010181">
    <property type="term" value="F:FMN binding"/>
    <property type="evidence" value="ECO:0007669"/>
    <property type="project" value="InterPro"/>
</dbReference>
<dbReference type="InterPro" id="IPR005025">
    <property type="entry name" value="FMN_Rdtase-like_dom"/>
</dbReference>
<dbReference type="InterPro" id="IPR029039">
    <property type="entry name" value="Flavoprotein-like_sf"/>
</dbReference>
<comment type="caution">
    <text evidence="3">The sequence shown here is derived from an EMBL/GenBank/DDBJ whole genome shotgun (WGS) entry which is preliminary data.</text>
</comment>
<organism evidence="3 4">
    <name type="scientific">Microlunatus antarcticus</name>
    <dbReference type="NCBI Taxonomy" id="53388"/>
    <lineage>
        <taxon>Bacteria</taxon>
        <taxon>Bacillati</taxon>
        <taxon>Actinomycetota</taxon>
        <taxon>Actinomycetes</taxon>
        <taxon>Propionibacteriales</taxon>
        <taxon>Propionibacteriaceae</taxon>
        <taxon>Microlunatus</taxon>
    </lineage>
</organism>
<dbReference type="PROSITE" id="PS50902">
    <property type="entry name" value="FLAVODOXIN_LIKE"/>
    <property type="match status" value="1"/>
</dbReference>
<dbReference type="GO" id="GO:0016020">
    <property type="term" value="C:membrane"/>
    <property type="evidence" value="ECO:0007669"/>
    <property type="project" value="TreeGrafter"/>
</dbReference>
<dbReference type="SUPFAM" id="SSF52218">
    <property type="entry name" value="Flavoproteins"/>
    <property type="match status" value="1"/>
</dbReference>
<sequence length="188" mass="19905">MPTTKVTIVYYSQSGTVATMASRLAQTAEAQGAEVRLRSVGRDNDEPVEGEPQRPTPDDIVWADVVLLGSPTRYGNIAGRLKVFLDSLGAQWGTGQLADKVYAGFTSSQTLHGGQETTLLALYNTVIHFGGILVTPGYTDGSKFVDGNPYGASHVTGAANDIPVGDVTNTALDHLVTRAISISRRLNA</sequence>
<evidence type="ECO:0000256" key="1">
    <source>
        <dbReference type="SAM" id="MobiDB-lite"/>
    </source>
</evidence>
<reference evidence="3 4" key="1">
    <citation type="submission" date="2020-08" db="EMBL/GenBank/DDBJ databases">
        <title>Sequencing the genomes of 1000 actinobacteria strains.</title>
        <authorList>
            <person name="Klenk H.-P."/>
        </authorList>
    </citation>
    <scope>NUCLEOTIDE SEQUENCE [LARGE SCALE GENOMIC DNA]</scope>
    <source>
        <strain evidence="3 4">DSM 11053</strain>
    </source>
</reference>
<dbReference type="PANTHER" id="PTHR30546:SF23">
    <property type="entry name" value="FLAVOPROTEIN-LIKE PROTEIN YCP4-RELATED"/>
    <property type="match status" value="1"/>
</dbReference>
<evidence type="ECO:0000313" key="4">
    <source>
        <dbReference type="Proteomes" id="UP000565572"/>
    </source>
</evidence>
<dbReference type="InterPro" id="IPR008254">
    <property type="entry name" value="Flavodoxin/NO_synth"/>
</dbReference>
<dbReference type="Gene3D" id="3.40.50.360">
    <property type="match status" value="1"/>
</dbReference>
<feature type="region of interest" description="Disordered" evidence="1">
    <location>
        <begin position="35"/>
        <end position="56"/>
    </location>
</feature>
<dbReference type="GO" id="GO:0003955">
    <property type="term" value="F:NAD(P)H dehydrogenase (quinone) activity"/>
    <property type="evidence" value="ECO:0007669"/>
    <property type="project" value="UniProtKB-EC"/>
</dbReference>
<protein>
    <submittedName>
        <fullName evidence="3">NAD(P)H dehydrogenase (Quinone)</fullName>
        <ecNumber evidence="3">1.6.5.2</ecNumber>
    </submittedName>
</protein>
<dbReference type="RefSeq" id="WP_332836770.1">
    <property type="nucleotide sequence ID" value="NZ_JACHZG010000001.1"/>
</dbReference>
<dbReference type="EMBL" id="JACHZG010000001">
    <property type="protein sequence ID" value="MBB3327155.1"/>
    <property type="molecule type" value="Genomic_DNA"/>
</dbReference>
<proteinExistence type="predicted"/>
<dbReference type="PANTHER" id="PTHR30546">
    <property type="entry name" value="FLAVODOXIN-RELATED PROTEIN WRBA-RELATED"/>
    <property type="match status" value="1"/>
</dbReference>
<evidence type="ECO:0000259" key="2">
    <source>
        <dbReference type="PROSITE" id="PS50902"/>
    </source>
</evidence>
<dbReference type="EC" id="1.6.5.2" evidence="3"/>
<keyword evidence="3" id="KW-0560">Oxidoreductase</keyword>
<dbReference type="Proteomes" id="UP000565572">
    <property type="component" value="Unassembled WGS sequence"/>
</dbReference>